<dbReference type="Proteomes" id="UP000308549">
    <property type="component" value="Unassembled WGS sequence"/>
</dbReference>
<comment type="subcellular location">
    <subcellularLocation>
        <location evidence="1">Membrane</location>
    </subcellularLocation>
</comment>
<evidence type="ECO:0000256" key="5">
    <source>
        <dbReference type="SAM" id="MobiDB-lite"/>
    </source>
</evidence>
<keyword evidence="8" id="KW-1185">Reference proteome</keyword>
<dbReference type="PRINTS" id="PR01217">
    <property type="entry name" value="PRICHEXTENSN"/>
</dbReference>
<comment type="caution">
    <text evidence="7">The sequence shown here is derived from an EMBL/GenBank/DDBJ whole genome shotgun (WGS) entry which is preliminary data.</text>
</comment>
<name>A0A4U0UD35_9PEZI</name>
<dbReference type="SMART" id="SM00449">
    <property type="entry name" value="SPRY"/>
    <property type="match status" value="1"/>
</dbReference>
<keyword evidence="2" id="KW-0812">Transmembrane</keyword>
<gene>
    <name evidence="7" type="ORF">B0A50_00710</name>
</gene>
<evidence type="ECO:0000256" key="2">
    <source>
        <dbReference type="ARBA" id="ARBA00022692"/>
    </source>
</evidence>
<evidence type="ECO:0000259" key="6">
    <source>
        <dbReference type="SMART" id="SM00449"/>
    </source>
</evidence>
<feature type="domain" description="SPRY" evidence="6">
    <location>
        <begin position="221"/>
        <end position="384"/>
    </location>
</feature>
<dbReference type="GO" id="GO:0016020">
    <property type="term" value="C:membrane"/>
    <property type="evidence" value="ECO:0007669"/>
    <property type="project" value="UniProtKB-SubCell"/>
</dbReference>
<evidence type="ECO:0000256" key="3">
    <source>
        <dbReference type="ARBA" id="ARBA00022989"/>
    </source>
</evidence>
<dbReference type="CDD" id="cd12910">
    <property type="entry name" value="SPRY_SSH4_like"/>
    <property type="match status" value="1"/>
</dbReference>
<evidence type="ECO:0000313" key="7">
    <source>
        <dbReference type="EMBL" id="TKA33157.1"/>
    </source>
</evidence>
<protein>
    <recommendedName>
        <fullName evidence="6">SPRY domain-containing protein</fullName>
    </recommendedName>
</protein>
<evidence type="ECO:0000256" key="1">
    <source>
        <dbReference type="ARBA" id="ARBA00004370"/>
    </source>
</evidence>
<proteinExistence type="predicted"/>
<dbReference type="InterPro" id="IPR035780">
    <property type="entry name" value="SPRY_Ssh4-like"/>
</dbReference>
<feature type="compositionally biased region" description="Pro residues" evidence="5">
    <location>
        <begin position="1"/>
        <end position="23"/>
    </location>
</feature>
<dbReference type="InterPro" id="IPR043136">
    <property type="entry name" value="B30.2/SPRY_sf"/>
</dbReference>
<evidence type="ECO:0000256" key="4">
    <source>
        <dbReference type="ARBA" id="ARBA00023136"/>
    </source>
</evidence>
<dbReference type="PANTHER" id="PTHR12864">
    <property type="entry name" value="RAN BINDING PROTEIN 9-RELATED"/>
    <property type="match status" value="1"/>
</dbReference>
<organism evidence="7 8">
    <name type="scientific">Salinomyces thailandicus</name>
    <dbReference type="NCBI Taxonomy" id="706561"/>
    <lineage>
        <taxon>Eukaryota</taxon>
        <taxon>Fungi</taxon>
        <taxon>Dikarya</taxon>
        <taxon>Ascomycota</taxon>
        <taxon>Pezizomycotina</taxon>
        <taxon>Dothideomycetes</taxon>
        <taxon>Dothideomycetidae</taxon>
        <taxon>Mycosphaerellales</taxon>
        <taxon>Teratosphaeriaceae</taxon>
        <taxon>Salinomyces</taxon>
    </lineage>
</organism>
<keyword evidence="4" id="KW-0472">Membrane</keyword>
<evidence type="ECO:0000313" key="8">
    <source>
        <dbReference type="Proteomes" id="UP000308549"/>
    </source>
</evidence>
<reference evidence="7 8" key="1">
    <citation type="submission" date="2017-03" db="EMBL/GenBank/DDBJ databases">
        <title>Genomes of endolithic fungi from Antarctica.</title>
        <authorList>
            <person name="Coleine C."/>
            <person name="Masonjones S."/>
            <person name="Stajich J.E."/>
        </authorList>
    </citation>
    <scope>NUCLEOTIDE SEQUENCE [LARGE SCALE GENOMIC DNA]</scope>
    <source>
        <strain evidence="7 8">CCFEE 6315</strain>
    </source>
</reference>
<accession>A0A4U0UD35</accession>
<dbReference type="Gene3D" id="2.60.120.920">
    <property type="match status" value="1"/>
</dbReference>
<feature type="region of interest" description="Disordered" evidence="5">
    <location>
        <begin position="1"/>
        <end position="123"/>
    </location>
</feature>
<dbReference type="OrthoDB" id="25503at2759"/>
<dbReference type="InterPro" id="IPR050618">
    <property type="entry name" value="Ubq-SigPath_Reg"/>
</dbReference>
<dbReference type="InterPro" id="IPR003877">
    <property type="entry name" value="SPRY_dom"/>
</dbReference>
<keyword evidence="3" id="KW-1133">Transmembrane helix</keyword>
<sequence>MNAPQAPPPSDAPPAYQPPPGPPQTWQNEKKQPMSDSEYAPPPGPPPTWQSDRKQPMPDSEYAPPPGPPPSQASSKQSYALPPGPPPSHNNPDEPEPPPYDPWMAVPDNALLPPPPSMFEERSPTANATYDDAARAHAWCRQTPLWRPQRLPPQTLHRIKTSDIHLTAPPGPPTKQKNIHILHPSKGTTRIKTTPNCPDTLFLSDLPLYTPLLTTSSPPQPQTIYYELKILSLTPPNRRTGDPTAGIALGFAAPPYPPWRLPGWHRGSLAVHGDDGRRYTDNSFGGQDFTSPFKTGDTVGIGMTISPAPPSNPNPNPNVQGAIRAVKVFFTRNGRRDGGWDVHEERDREADAGDVRGLEGWHDLCAAVGVFGGAEFEVRMGREGWAFKA</sequence>
<dbReference type="AlphaFoldDB" id="A0A4U0UD35"/>
<dbReference type="EMBL" id="NAJL01000003">
    <property type="protein sequence ID" value="TKA33157.1"/>
    <property type="molecule type" value="Genomic_DNA"/>
</dbReference>